<evidence type="ECO:0000313" key="4">
    <source>
        <dbReference type="Proteomes" id="UP000689967"/>
    </source>
</evidence>
<name>A0ABS6H5T3_9PROT</name>
<evidence type="ECO:0000259" key="2">
    <source>
        <dbReference type="Pfam" id="PF13827"/>
    </source>
</evidence>
<dbReference type="InterPro" id="IPR025240">
    <property type="entry name" value="DUF4189"/>
</dbReference>
<dbReference type="Pfam" id="PF13827">
    <property type="entry name" value="DUF4189"/>
    <property type="match status" value="1"/>
</dbReference>
<keyword evidence="1" id="KW-0732">Signal</keyword>
<feature type="signal peptide" evidence="1">
    <location>
        <begin position="1"/>
        <end position="27"/>
    </location>
</feature>
<dbReference type="RefSeq" id="WP_216874879.1">
    <property type="nucleotide sequence ID" value="NZ_JAERQM010000002.1"/>
</dbReference>
<accession>A0ABS6H5T3</accession>
<dbReference type="Proteomes" id="UP000689967">
    <property type="component" value="Unassembled WGS sequence"/>
</dbReference>
<protein>
    <submittedName>
        <fullName evidence="3">DUF4189 domain-containing protein</fullName>
    </submittedName>
</protein>
<feature type="domain" description="DUF4189" evidence="2">
    <location>
        <begin position="113"/>
        <end position="211"/>
    </location>
</feature>
<reference evidence="3 4" key="1">
    <citation type="submission" date="2021-01" db="EMBL/GenBank/DDBJ databases">
        <title>Roseomonas sp. nov, a bacterium isolated from an oil production mixture in Yumen Oilfield.</title>
        <authorList>
            <person name="Wu D."/>
        </authorList>
    </citation>
    <scope>NUCLEOTIDE SEQUENCE [LARGE SCALE GENOMIC DNA]</scope>
    <source>
        <strain evidence="3 4">ROY-5-3</strain>
    </source>
</reference>
<gene>
    <name evidence="3" type="ORF">JJQ90_10075</name>
</gene>
<sequence>MADRGRAARWMGLAGLLLGLCGPTMEAAAQTRTASRSCQQQCLSQPLARSTPRNMQVCLVRCTAGEAHVARQRRGGAAAASGLGIASRSTSVVRQRPSLVIYTGALPQSGIAISHPAPRGVAHRAAETSCYRRNGGRPCSLLIETQQRCVAVARSIRARGLVITRDPATFAVLHYGAGEGNTQAAARRVAMQDCTSRLLPGDACRPMVARCAPPR</sequence>
<comment type="caution">
    <text evidence="3">The sequence shown here is derived from an EMBL/GenBank/DDBJ whole genome shotgun (WGS) entry which is preliminary data.</text>
</comment>
<feature type="chain" id="PRO_5046582602" evidence="1">
    <location>
        <begin position="28"/>
        <end position="215"/>
    </location>
</feature>
<evidence type="ECO:0000256" key="1">
    <source>
        <dbReference type="SAM" id="SignalP"/>
    </source>
</evidence>
<keyword evidence="4" id="KW-1185">Reference proteome</keyword>
<proteinExistence type="predicted"/>
<organism evidence="3 4">
    <name type="scientific">Falsiroseomonas oleicola</name>
    <dbReference type="NCBI Taxonomy" id="2801474"/>
    <lineage>
        <taxon>Bacteria</taxon>
        <taxon>Pseudomonadati</taxon>
        <taxon>Pseudomonadota</taxon>
        <taxon>Alphaproteobacteria</taxon>
        <taxon>Acetobacterales</taxon>
        <taxon>Roseomonadaceae</taxon>
        <taxon>Falsiroseomonas</taxon>
    </lineage>
</organism>
<evidence type="ECO:0000313" key="3">
    <source>
        <dbReference type="EMBL" id="MBU8544053.1"/>
    </source>
</evidence>
<dbReference type="EMBL" id="JAERQM010000002">
    <property type="protein sequence ID" value="MBU8544053.1"/>
    <property type="molecule type" value="Genomic_DNA"/>
</dbReference>